<evidence type="ECO:0008006" key="5">
    <source>
        <dbReference type="Google" id="ProtNLM"/>
    </source>
</evidence>
<evidence type="ECO:0000256" key="1">
    <source>
        <dbReference type="SAM" id="MobiDB-lite"/>
    </source>
</evidence>
<feature type="transmembrane region" description="Helical" evidence="2">
    <location>
        <begin position="99"/>
        <end position="117"/>
    </location>
</feature>
<keyword evidence="4" id="KW-1185">Reference proteome</keyword>
<feature type="region of interest" description="Disordered" evidence="1">
    <location>
        <begin position="57"/>
        <end position="78"/>
    </location>
</feature>
<evidence type="ECO:0000256" key="2">
    <source>
        <dbReference type="SAM" id="Phobius"/>
    </source>
</evidence>
<keyword evidence="2" id="KW-0472">Membrane</keyword>
<protein>
    <recommendedName>
        <fullName evidence="5">DUF1707 domain-containing protein</fullName>
    </recommendedName>
</protein>
<accession>A0ABQ2ZL80</accession>
<dbReference type="EMBL" id="BMXT01000001">
    <property type="protein sequence ID" value="GGY16251.1"/>
    <property type="molecule type" value="Genomic_DNA"/>
</dbReference>
<keyword evidence="2" id="KW-1133">Transmembrane helix</keyword>
<dbReference type="RefSeq" id="WP_189439544.1">
    <property type="nucleotide sequence ID" value="NZ_BMXT01000001.1"/>
</dbReference>
<organism evidence="3 4">
    <name type="scientific">Rhodanobacter panaciterrae</name>
    <dbReference type="NCBI Taxonomy" id="490572"/>
    <lineage>
        <taxon>Bacteria</taxon>
        <taxon>Pseudomonadati</taxon>
        <taxon>Pseudomonadota</taxon>
        <taxon>Gammaproteobacteria</taxon>
        <taxon>Lysobacterales</taxon>
        <taxon>Rhodanobacteraceae</taxon>
        <taxon>Rhodanobacter</taxon>
    </lineage>
</organism>
<evidence type="ECO:0000313" key="4">
    <source>
        <dbReference type="Proteomes" id="UP000621898"/>
    </source>
</evidence>
<dbReference type="Proteomes" id="UP000621898">
    <property type="component" value="Unassembled WGS sequence"/>
</dbReference>
<keyword evidence="2" id="KW-0812">Transmembrane</keyword>
<comment type="caution">
    <text evidence="3">The sequence shown here is derived from an EMBL/GenBank/DDBJ whole genome shotgun (WGS) entry which is preliminary data.</text>
</comment>
<name>A0ABQ2ZL80_9GAMM</name>
<reference evidence="4" key="1">
    <citation type="journal article" date="2019" name="Int. J. Syst. Evol. Microbiol.">
        <title>The Global Catalogue of Microorganisms (GCM) 10K type strain sequencing project: providing services to taxonomists for standard genome sequencing and annotation.</title>
        <authorList>
            <consortium name="The Broad Institute Genomics Platform"/>
            <consortium name="The Broad Institute Genome Sequencing Center for Infectious Disease"/>
            <person name="Wu L."/>
            <person name="Ma J."/>
        </authorList>
    </citation>
    <scope>NUCLEOTIDE SEQUENCE [LARGE SCALE GENOMIC DNA]</scope>
    <source>
        <strain evidence="4">KCTC 22232</strain>
    </source>
</reference>
<proteinExistence type="predicted"/>
<sequence length="120" mass="13325">MTERERAINKDLRVLDDAHRLGRLTRAEYRARRRRVLQSLYDGNGVVTARKTLVPGSGFTTTPHARQTHATPTSDTPMASGRALTTLLSMRPGIAWKPLLAILVGAVVLILLAYWLLHGK</sequence>
<evidence type="ECO:0000313" key="3">
    <source>
        <dbReference type="EMBL" id="GGY16251.1"/>
    </source>
</evidence>
<gene>
    <name evidence="3" type="ORF">GCM10008098_04380</name>
</gene>
<feature type="compositionally biased region" description="Polar residues" evidence="1">
    <location>
        <begin position="58"/>
        <end position="77"/>
    </location>
</feature>